<keyword evidence="2" id="KW-1185">Reference proteome</keyword>
<reference evidence="1 2" key="1">
    <citation type="submission" date="2017-03" db="EMBL/GenBank/DDBJ databases">
        <authorList>
            <person name="Afonso C.L."/>
            <person name="Miller P.J."/>
            <person name="Scott M.A."/>
            <person name="Spackman E."/>
            <person name="Goraichik I."/>
            <person name="Dimitrov K.M."/>
            <person name="Suarez D.L."/>
            <person name="Swayne D.E."/>
        </authorList>
    </citation>
    <scope>NUCLEOTIDE SEQUENCE [LARGE SCALE GENOMIC DNA]</scope>
    <source>
        <strain evidence="1">PRJEB14757</strain>
    </source>
</reference>
<evidence type="ECO:0000313" key="2">
    <source>
        <dbReference type="Proteomes" id="UP000191931"/>
    </source>
</evidence>
<organism evidence="1 2">
    <name type="scientific">Desulfamplus magnetovallimortis</name>
    <dbReference type="NCBI Taxonomy" id="1246637"/>
    <lineage>
        <taxon>Bacteria</taxon>
        <taxon>Pseudomonadati</taxon>
        <taxon>Thermodesulfobacteriota</taxon>
        <taxon>Desulfobacteria</taxon>
        <taxon>Desulfobacterales</taxon>
        <taxon>Desulfobacteraceae</taxon>
        <taxon>Desulfamplus</taxon>
    </lineage>
</organism>
<proteinExistence type="predicted"/>
<accession>A0A1W1HED9</accession>
<sequence>MLNSGIEYFKKNHLSSLCSSWESLKLLNITKYSLKSKKHIHTHTSDKEIDVSTGRNLPHLTQLLCDSRRIPEYEIARKRVDIEVAQKRNYLYYNCNNNT</sequence>
<dbReference type="AlphaFoldDB" id="A0A1W1HED9"/>
<evidence type="ECO:0000313" key="1">
    <source>
        <dbReference type="EMBL" id="SLM30793.1"/>
    </source>
</evidence>
<dbReference type="EMBL" id="FWEV01000159">
    <property type="protein sequence ID" value="SLM30793.1"/>
    <property type="molecule type" value="Genomic_DNA"/>
</dbReference>
<gene>
    <name evidence="1" type="ORF">MTBBW1_2410011</name>
</gene>
<protein>
    <submittedName>
        <fullName evidence="1">Uncharacterized protein</fullName>
    </submittedName>
</protein>
<dbReference type="Proteomes" id="UP000191931">
    <property type="component" value="Unassembled WGS sequence"/>
</dbReference>
<name>A0A1W1HED9_9BACT</name>